<feature type="site" description="Could be important to modulate the pK values of the two catalytic cysteine residues" evidence="9">
    <location>
        <position position="170"/>
    </location>
</feature>
<protein>
    <recommendedName>
        <fullName evidence="3 9">Diaminopimelate epimerase</fullName>
        <shortName evidence="9">DAP epimerase</shortName>
        <ecNumber evidence="3 9">5.1.1.7</ecNumber>
    </recommendedName>
    <alternativeName>
        <fullName evidence="9">PLP-independent amino acid racemase</fullName>
    </alternativeName>
</protein>
<dbReference type="Proteomes" id="UP000245577">
    <property type="component" value="Unassembled WGS sequence"/>
</dbReference>
<evidence type="ECO:0000256" key="8">
    <source>
        <dbReference type="ARBA" id="ARBA00051712"/>
    </source>
</evidence>
<comment type="subunit">
    <text evidence="9">Homodimer.</text>
</comment>
<evidence type="ECO:0000256" key="7">
    <source>
        <dbReference type="ARBA" id="ARBA00023235"/>
    </source>
</evidence>
<comment type="catalytic activity">
    <reaction evidence="8 9">
        <text>(2S,6S)-2,6-diaminopimelate = meso-2,6-diaminopimelate</text>
        <dbReference type="Rhea" id="RHEA:15393"/>
        <dbReference type="ChEBI" id="CHEBI:57609"/>
        <dbReference type="ChEBI" id="CHEBI:57791"/>
        <dbReference type="EC" id="5.1.1.7"/>
    </reaction>
</comment>
<evidence type="ECO:0000256" key="4">
    <source>
        <dbReference type="ARBA" id="ARBA00022490"/>
    </source>
</evidence>
<dbReference type="UniPathway" id="UPA00034">
    <property type="reaction ID" value="UER00025"/>
</dbReference>
<organism evidence="11 12">
    <name type="scientific">Methanobrevibacter woesei</name>
    <dbReference type="NCBI Taxonomy" id="190976"/>
    <lineage>
        <taxon>Archaea</taxon>
        <taxon>Methanobacteriati</taxon>
        <taxon>Methanobacteriota</taxon>
        <taxon>Methanomada group</taxon>
        <taxon>Methanobacteria</taxon>
        <taxon>Methanobacteriales</taxon>
        <taxon>Methanobacteriaceae</taxon>
        <taxon>Methanobrevibacter</taxon>
    </lineage>
</organism>
<dbReference type="GO" id="GO:0009089">
    <property type="term" value="P:lysine biosynthetic process via diaminopimelate"/>
    <property type="evidence" value="ECO:0007669"/>
    <property type="project" value="UniProtKB-UniRule"/>
</dbReference>
<evidence type="ECO:0000256" key="3">
    <source>
        <dbReference type="ARBA" id="ARBA00013080"/>
    </source>
</evidence>
<sequence length="291" mass="31716">MDLKGLKFSKMHGIGNDFPIIDESKGVVIPEEDKPEACRFLCHRNFGVGGDGVLFVVPSDVADIGYRMFNPDGSEAEMCGNGIRCFADFVYRKGILKEEKMTVETKSGIKTIEITLEDGEPALFRVDMGTSTFKVDEIPMTADVDEFSDGKLDVLDTSFNVTAVSVGNPHAIIFVDDIEAVDIEKYGPAIECHEVFPEKINVHFVQAVSKTEAVMKTWERGAGVTLACGTGATSTAIAGVKLGVFDTENILLHLPGGYLKFNVYEKDGKLGACMEGPAKLVYDGEIQRGYY</sequence>
<evidence type="ECO:0000256" key="1">
    <source>
        <dbReference type="ARBA" id="ARBA00005196"/>
    </source>
</evidence>
<evidence type="ECO:0000313" key="12">
    <source>
        <dbReference type="Proteomes" id="UP000245577"/>
    </source>
</evidence>
<comment type="similarity">
    <text evidence="2 9">Belongs to the diaminopimelate epimerase family.</text>
</comment>
<feature type="binding site" evidence="9">
    <location>
        <begin position="219"/>
        <end position="220"/>
    </location>
    <ligand>
        <name>substrate</name>
    </ligand>
</feature>
<evidence type="ECO:0000256" key="10">
    <source>
        <dbReference type="PROSITE-ProRule" id="PRU10125"/>
    </source>
</evidence>
<dbReference type="RefSeq" id="WP_116670232.1">
    <property type="nucleotide sequence ID" value="NZ_MZGU01000006.1"/>
</dbReference>
<dbReference type="OrthoDB" id="358699at2157"/>
<feature type="binding site" evidence="9">
    <location>
        <position position="70"/>
    </location>
    <ligand>
        <name>substrate</name>
    </ligand>
</feature>
<proteinExistence type="inferred from homology"/>
<feature type="binding site" evidence="9">
    <location>
        <position position="201"/>
    </location>
    <ligand>
        <name>substrate</name>
    </ligand>
</feature>
<dbReference type="PANTHER" id="PTHR31689">
    <property type="entry name" value="DIAMINOPIMELATE EPIMERASE, CHLOROPLASTIC"/>
    <property type="match status" value="1"/>
</dbReference>
<feature type="binding site" evidence="9">
    <location>
        <position position="168"/>
    </location>
    <ligand>
        <name>substrate</name>
    </ligand>
</feature>
<dbReference type="PANTHER" id="PTHR31689:SF0">
    <property type="entry name" value="DIAMINOPIMELATE EPIMERASE"/>
    <property type="match status" value="1"/>
</dbReference>
<dbReference type="PROSITE" id="PS01326">
    <property type="entry name" value="DAP_EPIMERASE"/>
    <property type="match status" value="1"/>
</dbReference>
<comment type="caution">
    <text evidence="11">The sequence shown here is derived from an EMBL/GenBank/DDBJ whole genome shotgun (WGS) entry which is preliminary data.</text>
</comment>
<accession>A0A2U1S657</accession>
<feature type="binding site" evidence="9">
    <location>
        <begin position="229"/>
        <end position="230"/>
    </location>
    <ligand>
        <name>substrate</name>
    </ligand>
</feature>
<evidence type="ECO:0000256" key="6">
    <source>
        <dbReference type="ARBA" id="ARBA00023154"/>
    </source>
</evidence>
<comment type="pathway">
    <text evidence="1 9">Amino-acid biosynthesis; L-lysine biosynthesis via DAP pathway; DL-2,6-diaminopimelate from LL-2,6-diaminopimelate: step 1/1.</text>
</comment>
<dbReference type="NCBIfam" id="TIGR00652">
    <property type="entry name" value="DapF"/>
    <property type="match status" value="1"/>
</dbReference>
<dbReference type="EMBL" id="MZGU01000006">
    <property type="protein sequence ID" value="PWB85142.1"/>
    <property type="molecule type" value="Genomic_DNA"/>
</dbReference>
<dbReference type="SUPFAM" id="SSF54506">
    <property type="entry name" value="Diaminopimelate epimerase-like"/>
    <property type="match status" value="2"/>
</dbReference>
<keyword evidence="5 9" id="KW-0028">Amino-acid biosynthesis</keyword>
<dbReference type="HAMAP" id="MF_00197">
    <property type="entry name" value="DAP_epimerase"/>
    <property type="match status" value="1"/>
</dbReference>
<evidence type="ECO:0000256" key="9">
    <source>
        <dbReference type="HAMAP-Rule" id="MF_00197"/>
    </source>
</evidence>
<feature type="binding site" evidence="9">
    <location>
        <position position="16"/>
    </location>
    <ligand>
        <name>substrate</name>
    </ligand>
</feature>
<dbReference type="AlphaFoldDB" id="A0A2U1S657"/>
<feature type="active site" evidence="10">
    <location>
        <position position="79"/>
    </location>
</feature>
<dbReference type="GO" id="GO:0005829">
    <property type="term" value="C:cytosol"/>
    <property type="evidence" value="ECO:0007669"/>
    <property type="project" value="TreeGrafter"/>
</dbReference>
<keyword evidence="7 9" id="KW-0413">Isomerase</keyword>
<keyword evidence="12" id="KW-1185">Reference proteome</keyword>
<dbReference type="Gene3D" id="3.10.310.10">
    <property type="entry name" value="Diaminopimelate Epimerase, Chain A, domain 1"/>
    <property type="match status" value="2"/>
</dbReference>
<keyword evidence="4 9" id="KW-0963">Cytoplasm</keyword>
<keyword evidence="6 9" id="KW-0457">Lysine biosynthesis</keyword>
<dbReference type="InterPro" id="IPR018510">
    <property type="entry name" value="DAP_epimerase_AS"/>
</dbReference>
<comment type="function">
    <text evidence="9">Catalyzes the stereoinversion of LL-2,6-diaminopimelate (L,L-DAP) to meso-diaminopimelate (meso-DAP), a precursor of L-lysine.</text>
</comment>
<reference evidence="11 12" key="1">
    <citation type="submission" date="2017-03" db="EMBL/GenBank/DDBJ databases">
        <title>Genome sequence of Methanobrevibacter wosei.</title>
        <authorList>
            <person name="Poehlein A."/>
            <person name="Seedorf H."/>
            <person name="Daniel R."/>
        </authorList>
    </citation>
    <scope>NUCLEOTIDE SEQUENCE [LARGE SCALE GENOMIC DNA]</scope>
    <source>
        <strain evidence="11 12">DSM 11979</strain>
    </source>
</reference>
<name>A0A2U1S657_9EURY</name>
<dbReference type="GO" id="GO:0008837">
    <property type="term" value="F:diaminopimelate epimerase activity"/>
    <property type="evidence" value="ECO:0007669"/>
    <property type="project" value="UniProtKB-UniRule"/>
</dbReference>
<feature type="site" description="Could be important to modulate the pK values of the two catalytic cysteine residues" evidence="9">
    <location>
        <position position="219"/>
    </location>
</feature>
<comment type="subcellular location">
    <subcellularLocation>
        <location evidence="9">Cytoplasm</location>
    </subcellularLocation>
</comment>
<gene>
    <name evidence="9 11" type="primary">dapF</name>
    <name evidence="11" type="ORF">MBBWO_14560</name>
</gene>
<dbReference type="InterPro" id="IPR001653">
    <property type="entry name" value="DAP_epimerase_DapF"/>
</dbReference>
<evidence type="ECO:0000256" key="5">
    <source>
        <dbReference type="ARBA" id="ARBA00022605"/>
    </source>
</evidence>
<feature type="active site" description="Proton acceptor" evidence="9">
    <location>
        <position position="228"/>
    </location>
</feature>
<dbReference type="FunFam" id="3.10.310.10:FF:000001">
    <property type="entry name" value="Diaminopimelate epimerase"/>
    <property type="match status" value="1"/>
</dbReference>
<dbReference type="EC" id="5.1.1.7" evidence="3 9"/>
<evidence type="ECO:0000313" key="11">
    <source>
        <dbReference type="EMBL" id="PWB85142.1"/>
    </source>
</evidence>
<dbReference type="Pfam" id="PF01678">
    <property type="entry name" value="DAP_epimerase"/>
    <property type="match status" value="2"/>
</dbReference>
<comment type="caution">
    <text evidence="9">Lacks conserved residue(s) required for the propagation of feature annotation.</text>
</comment>
<feature type="active site" description="Proton donor" evidence="9">
    <location>
        <position position="79"/>
    </location>
</feature>
<feature type="binding site" evidence="9">
    <location>
        <begin position="80"/>
        <end position="81"/>
    </location>
    <ligand>
        <name>substrate</name>
    </ligand>
</feature>
<evidence type="ECO:0000256" key="2">
    <source>
        <dbReference type="ARBA" id="ARBA00010219"/>
    </source>
</evidence>